<name>A0ABR9P033_9ACTN</name>
<keyword evidence="2" id="KW-1185">Reference proteome</keyword>
<evidence type="ECO:0000313" key="2">
    <source>
        <dbReference type="Proteomes" id="UP000806528"/>
    </source>
</evidence>
<dbReference type="SUPFAM" id="SSF52540">
    <property type="entry name" value="P-loop containing nucleoside triphosphate hydrolases"/>
    <property type="match status" value="1"/>
</dbReference>
<accession>A0ABR9P033</accession>
<proteinExistence type="predicted"/>
<comment type="caution">
    <text evidence="1">The sequence shown here is derived from an EMBL/GenBank/DDBJ whole genome shotgun (WGS) entry which is preliminary data.</text>
</comment>
<gene>
    <name evidence="1" type="ORF">IDM40_00490</name>
</gene>
<reference evidence="1 2" key="1">
    <citation type="submission" date="2020-09" db="EMBL/GenBank/DDBJ databases">
        <title>Diversity and distribution of actinomycetes associated with coral in the coast of Hainan.</title>
        <authorList>
            <person name="Li F."/>
        </authorList>
    </citation>
    <scope>NUCLEOTIDE SEQUENCE [LARGE SCALE GENOMIC DNA]</scope>
    <source>
        <strain evidence="1 2">HNM0947</strain>
    </source>
</reference>
<dbReference type="EMBL" id="JADBGI010000001">
    <property type="protein sequence ID" value="MBE2997183.1"/>
    <property type="molecule type" value="Genomic_DNA"/>
</dbReference>
<evidence type="ECO:0000313" key="1">
    <source>
        <dbReference type="EMBL" id="MBE2997183.1"/>
    </source>
</evidence>
<dbReference type="Proteomes" id="UP000806528">
    <property type="component" value="Unassembled WGS sequence"/>
</dbReference>
<organism evidence="1 2">
    <name type="scientific">Nocardiopsis coralli</name>
    <dbReference type="NCBI Taxonomy" id="2772213"/>
    <lineage>
        <taxon>Bacteria</taxon>
        <taxon>Bacillati</taxon>
        <taxon>Actinomycetota</taxon>
        <taxon>Actinomycetes</taxon>
        <taxon>Streptosporangiales</taxon>
        <taxon>Nocardiopsidaceae</taxon>
        <taxon>Nocardiopsis</taxon>
    </lineage>
</organism>
<sequence length="243" mass="25251">MMIAVFSLSGAPGVTTLSLALAGVWPDPAPVPIVEADASGGDVAPWWHLPPWPGVVDLAASSRSGQDHDRPDLTSATQVLPGGARVCVAPSSADRTSAALELLSQNPKALREGTSIVDLGRVRPQGPSAGLLAASDLAVLVCSGDIAQLKRVKESAGWMFRAGPHVGLAVVGGRGSEAEISEVVGLPVWARLPRDDKAARFLTGQGDAARIHRRPLIRAARSLAATLHSRTQPAETGQVEEVR</sequence>
<protein>
    <recommendedName>
        <fullName evidence="3">MinD-like ATPase involved in chromosome partitioning or flagellar assembly</fullName>
    </recommendedName>
</protein>
<dbReference type="Gene3D" id="3.40.50.300">
    <property type="entry name" value="P-loop containing nucleotide triphosphate hydrolases"/>
    <property type="match status" value="1"/>
</dbReference>
<dbReference type="InterPro" id="IPR027417">
    <property type="entry name" value="P-loop_NTPase"/>
</dbReference>
<evidence type="ECO:0008006" key="3">
    <source>
        <dbReference type="Google" id="ProtNLM"/>
    </source>
</evidence>